<organism evidence="7 8">
    <name type="scientific">Halalkalibacter alkalisediminis</name>
    <dbReference type="NCBI Taxonomy" id="935616"/>
    <lineage>
        <taxon>Bacteria</taxon>
        <taxon>Bacillati</taxon>
        <taxon>Bacillota</taxon>
        <taxon>Bacilli</taxon>
        <taxon>Bacillales</taxon>
        <taxon>Bacillaceae</taxon>
        <taxon>Halalkalibacter</taxon>
    </lineage>
</organism>
<comment type="catalytic activity">
    <reaction evidence="4">
        <text>(R)-pantoate + NADP(+) = 2-dehydropantoate + NADPH + H(+)</text>
        <dbReference type="Rhea" id="RHEA:16233"/>
        <dbReference type="ChEBI" id="CHEBI:11561"/>
        <dbReference type="ChEBI" id="CHEBI:15378"/>
        <dbReference type="ChEBI" id="CHEBI:15980"/>
        <dbReference type="ChEBI" id="CHEBI:57783"/>
        <dbReference type="ChEBI" id="CHEBI:58349"/>
        <dbReference type="EC" id="1.1.1.169"/>
    </reaction>
</comment>
<comment type="similarity">
    <text evidence="1 4">Belongs to the ketopantoate reductase family.</text>
</comment>
<dbReference type="InterPro" id="IPR013332">
    <property type="entry name" value="KPR_N"/>
</dbReference>
<dbReference type="SUPFAM" id="SSF51735">
    <property type="entry name" value="NAD(P)-binding Rossmann-fold domains"/>
    <property type="match status" value="1"/>
</dbReference>
<evidence type="ECO:0000259" key="5">
    <source>
        <dbReference type="Pfam" id="PF02558"/>
    </source>
</evidence>
<dbReference type="Gene3D" id="3.40.50.720">
    <property type="entry name" value="NAD(P)-binding Rossmann-like Domain"/>
    <property type="match status" value="1"/>
</dbReference>
<feature type="domain" description="Ketopantoate reductase C-terminal" evidence="6">
    <location>
        <begin position="176"/>
        <end position="301"/>
    </location>
</feature>
<comment type="pathway">
    <text evidence="4">Cofactor biosynthesis; (R)-pantothenate biosynthesis; (R)-pantoate from 3-methyl-2-oxobutanoate: step 2/2.</text>
</comment>
<comment type="caution">
    <text evidence="7">The sequence shown here is derived from an EMBL/GenBank/DDBJ whole genome shotgun (WGS) entry which is preliminary data.</text>
</comment>
<dbReference type="InterPro" id="IPR013752">
    <property type="entry name" value="KPA_reductase"/>
</dbReference>
<sequence>MIRKVSLIGLGGIGAAYASRLHKMDPTCLQVIANEERIHRYQEHGVTVNGERYDFNYKTPFDETEPADLLLISVKYDGLDQALEGVQNHVGQNTIIMSLMNGIASEDIIAEQFGSDQILHAMCVAIDALRTGTSITFTNIGRICFGDTKNATVSQKIDSVKELFDRASVPYEVPEDILHSMWWKFMINVGVNQTSAILNAPYKVFQQIPESRELMSSAMKEVVHLAQKKGIQLSKGDLNKFEKILLEDLSPEGKTSMLQDIEAGRKTEVDYLAGTVSKLGQELQVPTPINDMFYQIIKVIEKKNIHFS</sequence>
<comment type="function">
    <text evidence="4">Catalyzes the NADPH-dependent reduction of ketopantoate into pantoic acid.</text>
</comment>
<evidence type="ECO:0000256" key="3">
    <source>
        <dbReference type="ARBA" id="ARBA00023002"/>
    </source>
</evidence>
<evidence type="ECO:0000256" key="2">
    <source>
        <dbReference type="ARBA" id="ARBA00022857"/>
    </source>
</evidence>
<name>A0ABV6NJ31_9BACI</name>
<dbReference type="Gene3D" id="1.10.1040.10">
    <property type="entry name" value="N-(1-d-carboxylethyl)-l-norvaline Dehydrogenase, domain 2"/>
    <property type="match status" value="1"/>
</dbReference>
<dbReference type="EMBL" id="JBHLTR010000021">
    <property type="protein sequence ID" value="MFC0560287.1"/>
    <property type="molecule type" value="Genomic_DNA"/>
</dbReference>
<protein>
    <recommendedName>
        <fullName evidence="4">2-dehydropantoate 2-reductase</fullName>
        <ecNumber evidence="4">1.1.1.169</ecNumber>
    </recommendedName>
    <alternativeName>
        <fullName evidence="4">Ketopantoate reductase</fullName>
    </alternativeName>
</protein>
<proteinExistence type="inferred from homology"/>
<evidence type="ECO:0000256" key="4">
    <source>
        <dbReference type="RuleBase" id="RU362068"/>
    </source>
</evidence>
<dbReference type="PANTHER" id="PTHR21708:SF26">
    <property type="entry name" value="2-DEHYDROPANTOATE 2-REDUCTASE"/>
    <property type="match status" value="1"/>
</dbReference>
<dbReference type="InterPro" id="IPR003710">
    <property type="entry name" value="ApbA"/>
</dbReference>
<dbReference type="NCBIfam" id="TIGR00745">
    <property type="entry name" value="apbA_panE"/>
    <property type="match status" value="1"/>
</dbReference>
<dbReference type="Proteomes" id="UP001589833">
    <property type="component" value="Unassembled WGS sequence"/>
</dbReference>
<gene>
    <name evidence="7" type="ORF">ACFFH4_14720</name>
</gene>
<evidence type="ECO:0000313" key="8">
    <source>
        <dbReference type="Proteomes" id="UP001589833"/>
    </source>
</evidence>
<evidence type="ECO:0000259" key="6">
    <source>
        <dbReference type="Pfam" id="PF08546"/>
    </source>
</evidence>
<dbReference type="Pfam" id="PF08546">
    <property type="entry name" value="ApbA_C"/>
    <property type="match status" value="1"/>
</dbReference>
<dbReference type="RefSeq" id="WP_273847225.1">
    <property type="nucleotide sequence ID" value="NZ_JAQQWT010000024.1"/>
</dbReference>
<evidence type="ECO:0000256" key="1">
    <source>
        <dbReference type="ARBA" id="ARBA00007870"/>
    </source>
</evidence>
<accession>A0ABV6NJ31</accession>
<dbReference type="InterPro" id="IPR008927">
    <property type="entry name" value="6-PGluconate_DH-like_C_sf"/>
</dbReference>
<keyword evidence="4" id="KW-0566">Pantothenate biosynthesis</keyword>
<keyword evidence="2 4" id="KW-0521">NADP</keyword>
<dbReference type="PANTHER" id="PTHR21708">
    <property type="entry name" value="PROBABLE 2-DEHYDROPANTOATE 2-REDUCTASE"/>
    <property type="match status" value="1"/>
</dbReference>
<dbReference type="EC" id="1.1.1.169" evidence="4"/>
<reference evidence="7 8" key="1">
    <citation type="submission" date="2024-09" db="EMBL/GenBank/DDBJ databases">
        <authorList>
            <person name="Sun Q."/>
            <person name="Mori K."/>
        </authorList>
    </citation>
    <scope>NUCLEOTIDE SEQUENCE [LARGE SCALE GENOMIC DNA]</scope>
    <source>
        <strain evidence="7 8">NCAIM B.02301</strain>
    </source>
</reference>
<keyword evidence="3 4" id="KW-0560">Oxidoreductase</keyword>
<dbReference type="Pfam" id="PF02558">
    <property type="entry name" value="ApbA"/>
    <property type="match status" value="1"/>
</dbReference>
<dbReference type="InterPro" id="IPR036291">
    <property type="entry name" value="NAD(P)-bd_dom_sf"/>
</dbReference>
<feature type="domain" description="Ketopantoate reductase N-terminal" evidence="5">
    <location>
        <begin position="7"/>
        <end position="149"/>
    </location>
</feature>
<evidence type="ECO:0000313" key="7">
    <source>
        <dbReference type="EMBL" id="MFC0560287.1"/>
    </source>
</evidence>
<keyword evidence="8" id="KW-1185">Reference proteome</keyword>
<dbReference type="SUPFAM" id="SSF48179">
    <property type="entry name" value="6-phosphogluconate dehydrogenase C-terminal domain-like"/>
    <property type="match status" value="1"/>
</dbReference>
<dbReference type="InterPro" id="IPR013328">
    <property type="entry name" value="6PGD_dom2"/>
</dbReference>
<dbReference type="InterPro" id="IPR051402">
    <property type="entry name" value="KPR-Related"/>
</dbReference>